<dbReference type="SUPFAM" id="SSF47413">
    <property type="entry name" value="lambda repressor-like DNA-binding domains"/>
    <property type="match status" value="1"/>
</dbReference>
<dbReference type="Pfam" id="PF13377">
    <property type="entry name" value="Peripla_BP_3"/>
    <property type="match status" value="1"/>
</dbReference>
<dbReference type="Gene3D" id="1.10.260.40">
    <property type="entry name" value="lambda repressor-like DNA-binding domains"/>
    <property type="match status" value="1"/>
</dbReference>
<reference evidence="5 6" key="1">
    <citation type="submission" date="2019-03" db="EMBL/GenBank/DDBJ databases">
        <title>This is whole genome sequence of Paenibacillus sp MS74 strain.</title>
        <authorList>
            <person name="Trinh H.N."/>
        </authorList>
    </citation>
    <scope>NUCLEOTIDE SEQUENCE [LARGE SCALE GENOMIC DNA]</scope>
    <source>
        <strain evidence="5 6">MS74</strain>
    </source>
</reference>
<dbReference type="PROSITE" id="PS50932">
    <property type="entry name" value="HTH_LACI_2"/>
    <property type="match status" value="1"/>
</dbReference>
<keyword evidence="6" id="KW-1185">Reference proteome</keyword>
<dbReference type="OrthoDB" id="9775106at2"/>
<dbReference type="EMBL" id="SMRT01000031">
    <property type="protein sequence ID" value="TDF91047.1"/>
    <property type="molecule type" value="Genomic_DNA"/>
</dbReference>
<evidence type="ECO:0000256" key="1">
    <source>
        <dbReference type="ARBA" id="ARBA00023015"/>
    </source>
</evidence>
<dbReference type="PANTHER" id="PTHR30146:SF109">
    <property type="entry name" value="HTH-TYPE TRANSCRIPTIONAL REGULATOR GALS"/>
    <property type="match status" value="1"/>
</dbReference>
<dbReference type="SUPFAM" id="SSF53822">
    <property type="entry name" value="Periplasmic binding protein-like I"/>
    <property type="match status" value="1"/>
</dbReference>
<evidence type="ECO:0000259" key="4">
    <source>
        <dbReference type="PROSITE" id="PS50932"/>
    </source>
</evidence>
<comment type="caution">
    <text evidence="5">The sequence shown here is derived from an EMBL/GenBank/DDBJ whole genome shotgun (WGS) entry which is preliminary data.</text>
</comment>
<dbReference type="InterPro" id="IPR010982">
    <property type="entry name" value="Lambda_DNA-bd_dom_sf"/>
</dbReference>
<dbReference type="InterPro" id="IPR000843">
    <property type="entry name" value="HTH_LacI"/>
</dbReference>
<keyword evidence="3" id="KW-0804">Transcription</keyword>
<gene>
    <name evidence="5" type="ORF">E1757_33675</name>
</gene>
<dbReference type="PANTHER" id="PTHR30146">
    <property type="entry name" value="LACI-RELATED TRANSCRIPTIONAL REPRESSOR"/>
    <property type="match status" value="1"/>
</dbReference>
<dbReference type="AlphaFoldDB" id="A0A4R5KAD8"/>
<sequence length="344" mass="38743">MATTITDIAKHINVSPAMVSRVIHNSGYVSKEKRELIEKTLSELNYVPNKVAQGLKSQKTGMIGHILPRAYPNPFWAGLCQSIDEYADECDYQILRLFTYNDPKRELKQIEEMVARKVDGIIFTSASSKENIQRVVDMGIPTVMVERPLDVMGVDKVLIDYVEASYVATKHLLQLNHKNIGYIGVDTSVNVVESERYNGFQRALMEEMITTDNKFIKFCESYSPQYGFHLMEEMILSDFLPSAIFVASDVLAIGVLQALYKHRIRVPDDISIIGYDNTYADILSPPISSVGLPLKEMGEAAINLILERMKSKITSVKTLILHASYVERESAKHNINQEVESDGT</sequence>
<dbReference type="GO" id="GO:0003700">
    <property type="term" value="F:DNA-binding transcription factor activity"/>
    <property type="evidence" value="ECO:0007669"/>
    <property type="project" value="TreeGrafter"/>
</dbReference>
<accession>A0A4R5KAD8</accession>
<evidence type="ECO:0000313" key="5">
    <source>
        <dbReference type="EMBL" id="TDF91047.1"/>
    </source>
</evidence>
<dbReference type="CDD" id="cd01392">
    <property type="entry name" value="HTH_LacI"/>
    <property type="match status" value="1"/>
</dbReference>
<organism evidence="5 6">
    <name type="scientific">Paenibacillus piri</name>
    <dbReference type="NCBI Taxonomy" id="2547395"/>
    <lineage>
        <taxon>Bacteria</taxon>
        <taxon>Bacillati</taxon>
        <taxon>Bacillota</taxon>
        <taxon>Bacilli</taxon>
        <taxon>Bacillales</taxon>
        <taxon>Paenibacillaceae</taxon>
        <taxon>Paenibacillus</taxon>
    </lineage>
</organism>
<dbReference type="CDD" id="cd06267">
    <property type="entry name" value="PBP1_LacI_sugar_binding-like"/>
    <property type="match status" value="1"/>
</dbReference>
<name>A0A4R5KAD8_9BACL</name>
<evidence type="ECO:0000313" key="6">
    <source>
        <dbReference type="Proteomes" id="UP000295636"/>
    </source>
</evidence>
<dbReference type="RefSeq" id="WP_133236535.1">
    <property type="nucleotide sequence ID" value="NZ_SMRT01000031.1"/>
</dbReference>
<proteinExistence type="predicted"/>
<keyword evidence="2" id="KW-0238">DNA-binding</keyword>
<keyword evidence="1" id="KW-0805">Transcription regulation</keyword>
<dbReference type="GO" id="GO:0000976">
    <property type="term" value="F:transcription cis-regulatory region binding"/>
    <property type="evidence" value="ECO:0007669"/>
    <property type="project" value="TreeGrafter"/>
</dbReference>
<dbReference type="InterPro" id="IPR028082">
    <property type="entry name" value="Peripla_BP_I"/>
</dbReference>
<dbReference type="InterPro" id="IPR046335">
    <property type="entry name" value="LacI/GalR-like_sensor"/>
</dbReference>
<protein>
    <submittedName>
        <fullName evidence="5">LacI family transcriptional regulator</fullName>
    </submittedName>
</protein>
<evidence type="ECO:0000256" key="2">
    <source>
        <dbReference type="ARBA" id="ARBA00023125"/>
    </source>
</evidence>
<dbReference type="Proteomes" id="UP000295636">
    <property type="component" value="Unassembled WGS sequence"/>
</dbReference>
<feature type="domain" description="HTH lacI-type" evidence="4">
    <location>
        <begin position="3"/>
        <end position="57"/>
    </location>
</feature>
<dbReference type="Pfam" id="PF00356">
    <property type="entry name" value="LacI"/>
    <property type="match status" value="1"/>
</dbReference>
<evidence type="ECO:0000256" key="3">
    <source>
        <dbReference type="ARBA" id="ARBA00023163"/>
    </source>
</evidence>
<dbReference type="Gene3D" id="3.40.50.2300">
    <property type="match status" value="2"/>
</dbReference>
<dbReference type="SMART" id="SM00354">
    <property type="entry name" value="HTH_LACI"/>
    <property type="match status" value="1"/>
</dbReference>